<feature type="repeat" description="TPR" evidence="1">
    <location>
        <begin position="120"/>
        <end position="153"/>
    </location>
</feature>
<keyword evidence="1" id="KW-0802">TPR repeat</keyword>
<organism evidence="3 4">
    <name type="scientific">Anaeromyxobacter dehalogenans (strain ATCC BAA-258 / DSM 21875 / 2CP-1)</name>
    <dbReference type="NCBI Taxonomy" id="455488"/>
    <lineage>
        <taxon>Bacteria</taxon>
        <taxon>Pseudomonadati</taxon>
        <taxon>Myxococcota</taxon>
        <taxon>Myxococcia</taxon>
        <taxon>Myxococcales</taxon>
        <taxon>Cystobacterineae</taxon>
        <taxon>Anaeromyxobacteraceae</taxon>
        <taxon>Anaeromyxobacter</taxon>
    </lineage>
</organism>
<protein>
    <submittedName>
        <fullName evidence="3">Tetratricopeptide TPR_2 repeat protein</fullName>
    </submittedName>
</protein>
<reference evidence="3" key="1">
    <citation type="submission" date="2009-01" db="EMBL/GenBank/DDBJ databases">
        <title>Complete sequence of Anaeromyxobacter dehalogenans 2CP-1.</title>
        <authorList>
            <consortium name="US DOE Joint Genome Institute"/>
            <person name="Lucas S."/>
            <person name="Copeland A."/>
            <person name="Lapidus A."/>
            <person name="Glavina del Rio T."/>
            <person name="Dalin E."/>
            <person name="Tice H."/>
            <person name="Bruce D."/>
            <person name="Goodwin L."/>
            <person name="Pitluck S."/>
            <person name="Saunders E."/>
            <person name="Brettin T."/>
            <person name="Detter J.C."/>
            <person name="Han C."/>
            <person name="Larimer F."/>
            <person name="Land M."/>
            <person name="Hauser L."/>
            <person name="Kyrpides N."/>
            <person name="Ovchinnikova G."/>
            <person name="Beliaev A.S."/>
            <person name="Richardson P."/>
        </authorList>
    </citation>
    <scope>NUCLEOTIDE SEQUENCE</scope>
    <source>
        <strain evidence="3">2CP-1</strain>
    </source>
</reference>
<dbReference type="KEGG" id="acp:A2cp1_2291"/>
<dbReference type="Gene3D" id="1.25.40.10">
    <property type="entry name" value="Tetratricopeptide repeat domain"/>
    <property type="match status" value="1"/>
</dbReference>
<evidence type="ECO:0000256" key="2">
    <source>
        <dbReference type="SAM" id="Phobius"/>
    </source>
</evidence>
<proteinExistence type="predicted"/>
<keyword evidence="2" id="KW-1133">Transmembrane helix</keyword>
<sequence>MSKDTVITRKDMKEPDKFQVAATQAASWAASRKKHLVIAGGAVVAALVIVAAVSALRAQREQTAGAAASALLAAMGGEVSSVPLPGVPGPFFPTQEAKQRAVIAEADKVIAAHGGTGPALVAELARGDAHYKLGDWDAALASYERYLKDAPADDSFRFGALEGVGLVREAKGDLAGAAQAYERLATEAPKMADRADLERARVLAAAGKASEARALLAGFAEKHKDSLLTPEASERLARLGGKE</sequence>
<accession>B8JAB0</accession>
<gene>
    <name evidence="3" type="ordered locus">A2cp1_2291</name>
</gene>
<keyword evidence="2" id="KW-0812">Transmembrane</keyword>
<dbReference type="PROSITE" id="PS50005">
    <property type="entry name" value="TPR"/>
    <property type="match status" value="1"/>
</dbReference>
<evidence type="ECO:0000256" key="1">
    <source>
        <dbReference type="PROSITE-ProRule" id="PRU00339"/>
    </source>
</evidence>
<dbReference type="Pfam" id="PF13432">
    <property type="entry name" value="TPR_16"/>
    <property type="match status" value="1"/>
</dbReference>
<dbReference type="Proteomes" id="UP000007089">
    <property type="component" value="Chromosome"/>
</dbReference>
<dbReference type="HOGENOM" id="CLU_1140723_0_0_7"/>
<dbReference type="InterPro" id="IPR019734">
    <property type="entry name" value="TPR_rpt"/>
</dbReference>
<keyword evidence="4" id="KW-1185">Reference proteome</keyword>
<dbReference type="SUPFAM" id="SSF48452">
    <property type="entry name" value="TPR-like"/>
    <property type="match status" value="1"/>
</dbReference>
<dbReference type="RefSeq" id="WP_012633463.1">
    <property type="nucleotide sequence ID" value="NC_011891.1"/>
</dbReference>
<feature type="transmembrane region" description="Helical" evidence="2">
    <location>
        <begin position="36"/>
        <end position="56"/>
    </location>
</feature>
<evidence type="ECO:0000313" key="3">
    <source>
        <dbReference type="EMBL" id="ACL65629.1"/>
    </source>
</evidence>
<name>B8JAB0_ANAD2</name>
<keyword evidence="2" id="KW-0472">Membrane</keyword>
<dbReference type="EMBL" id="CP001359">
    <property type="protein sequence ID" value="ACL65629.1"/>
    <property type="molecule type" value="Genomic_DNA"/>
</dbReference>
<dbReference type="AlphaFoldDB" id="B8JAB0"/>
<dbReference type="InterPro" id="IPR011990">
    <property type="entry name" value="TPR-like_helical_dom_sf"/>
</dbReference>
<evidence type="ECO:0000313" key="4">
    <source>
        <dbReference type="Proteomes" id="UP000007089"/>
    </source>
</evidence>